<accession>A0A5P6A9B1</accession>
<dbReference type="EMBL" id="CP029752">
    <property type="protein sequence ID" value="QFG76517.1"/>
    <property type="molecule type" value="Genomic_DNA"/>
</dbReference>
<name>A0A5P6A9B1_RAOPL</name>
<gene>
    <name evidence="1" type="ORF">DMB90_05285</name>
</gene>
<reference evidence="1" key="1">
    <citation type="submission" date="2018-05" db="EMBL/GenBank/DDBJ databases">
        <title>Bacterial isolates from healthy term breastfed infants carrying antibiotic resistance genes.</title>
        <authorList>
            <person name="Casaburi G."/>
        </authorList>
    </citation>
    <scope>NUCLEOTIDE SEQUENCE [LARGE SCALE GENOMIC DNA]</scope>
    <source>
        <strain evidence="1">7084_4</strain>
    </source>
</reference>
<evidence type="ECO:0000313" key="1">
    <source>
        <dbReference type="EMBL" id="QFG76517.1"/>
    </source>
</evidence>
<organism evidence="1">
    <name type="scientific">Raoultella planticola</name>
    <name type="common">Klebsiella planticola</name>
    <dbReference type="NCBI Taxonomy" id="575"/>
    <lineage>
        <taxon>Bacteria</taxon>
        <taxon>Pseudomonadati</taxon>
        <taxon>Pseudomonadota</taxon>
        <taxon>Gammaproteobacteria</taxon>
        <taxon>Enterobacterales</taxon>
        <taxon>Enterobacteriaceae</taxon>
        <taxon>Klebsiella/Raoultella group</taxon>
        <taxon>Raoultella</taxon>
    </lineage>
</organism>
<protein>
    <submittedName>
        <fullName evidence="1">Uncharacterized protein</fullName>
    </submittedName>
</protein>
<sequence>MPLKRAAEVVNLGIGLNEAFSQHADHRNDIGIAGHGALDHIREDFSNPFIKGPVAEAGNRRGKKRIAVRHNVKPEKTKTAYCALM</sequence>
<dbReference type="AlphaFoldDB" id="A0A5P6A9B1"/>
<proteinExistence type="predicted"/>